<dbReference type="EMBL" id="MUBC01000009">
    <property type="protein sequence ID" value="ONM44832.1"/>
    <property type="molecule type" value="Genomic_DNA"/>
</dbReference>
<gene>
    <name evidence="1" type="ORF">BXT89_05765</name>
</gene>
<dbReference type="AlphaFoldDB" id="A0A1S8DJJ8"/>
<organism evidence="1 2">
    <name type="scientific">Halopseudomonas pachastrellae</name>
    <dbReference type="NCBI Taxonomy" id="254161"/>
    <lineage>
        <taxon>Bacteria</taxon>
        <taxon>Pseudomonadati</taxon>
        <taxon>Pseudomonadota</taxon>
        <taxon>Gammaproteobacteria</taxon>
        <taxon>Pseudomonadales</taxon>
        <taxon>Pseudomonadaceae</taxon>
        <taxon>Halopseudomonas</taxon>
    </lineage>
</organism>
<keyword evidence="2" id="KW-1185">Reference proteome</keyword>
<evidence type="ECO:0000313" key="1">
    <source>
        <dbReference type="EMBL" id="ONM44832.1"/>
    </source>
</evidence>
<sequence length="214" mass="23717">MNIAGLKRRIAEATAQSDSREGMQAWLQTRIADLHPSIRLHEDPVGHLQRFATAYIEEVPEVLEAAAAVAESAQLKPRMLPVLKVAEAFFLQPPDLPAEHQGLVSLLDEAYLSHRLVEEVNDRYVSHGGESLIPMDTTRANVIVHHLLGEPFANRLDAAVEEAVAGLLPEDLFQSAEFQAYRAQLDTASVQRLWAQWPCMSQQLGVDIELRGAV</sequence>
<dbReference type="STRING" id="254161.SAMN05216256_11171"/>
<accession>A0A1S8DJJ8</accession>
<reference evidence="1 2" key="1">
    <citation type="submission" date="2017-01" db="EMBL/GenBank/DDBJ databases">
        <title>Draft genome sequence of Pseudomonas pachastrellae type strain CCUG 46540T from a deep sea.</title>
        <authorList>
            <person name="Gomila M."/>
            <person name="Mulet M."/>
            <person name="Lalucat J."/>
            <person name="Garcia-Valdes E."/>
        </authorList>
    </citation>
    <scope>NUCLEOTIDE SEQUENCE [LARGE SCALE GENOMIC DNA]</scope>
    <source>
        <strain evidence="1 2">CCUG 46540</strain>
    </source>
</reference>
<comment type="caution">
    <text evidence="1">The sequence shown here is derived from an EMBL/GenBank/DDBJ whole genome shotgun (WGS) entry which is preliminary data.</text>
</comment>
<dbReference type="Proteomes" id="UP000242847">
    <property type="component" value="Unassembled WGS sequence"/>
</dbReference>
<proteinExistence type="predicted"/>
<name>A0A1S8DJJ8_9GAMM</name>
<protein>
    <submittedName>
        <fullName evidence="1">Uncharacterized protein</fullName>
    </submittedName>
</protein>
<dbReference type="OrthoDB" id="5731249at2"/>
<dbReference type="RefSeq" id="WP_083725629.1">
    <property type="nucleotide sequence ID" value="NZ_FOUD01000011.1"/>
</dbReference>
<evidence type="ECO:0000313" key="2">
    <source>
        <dbReference type="Proteomes" id="UP000242847"/>
    </source>
</evidence>